<dbReference type="AlphaFoldDB" id="A0AA39P896"/>
<evidence type="ECO:0000313" key="3">
    <source>
        <dbReference type="Proteomes" id="UP001175227"/>
    </source>
</evidence>
<feature type="region of interest" description="Disordered" evidence="1">
    <location>
        <begin position="1"/>
        <end position="40"/>
    </location>
</feature>
<reference evidence="2" key="1">
    <citation type="submission" date="2023-06" db="EMBL/GenBank/DDBJ databases">
        <authorList>
            <consortium name="Lawrence Berkeley National Laboratory"/>
            <person name="Ahrendt S."/>
            <person name="Sahu N."/>
            <person name="Indic B."/>
            <person name="Wong-Bajracharya J."/>
            <person name="Merenyi Z."/>
            <person name="Ke H.-M."/>
            <person name="Monk M."/>
            <person name="Kocsube S."/>
            <person name="Drula E."/>
            <person name="Lipzen A."/>
            <person name="Balint B."/>
            <person name="Henrissat B."/>
            <person name="Andreopoulos B."/>
            <person name="Martin F.M."/>
            <person name="Harder C.B."/>
            <person name="Rigling D."/>
            <person name="Ford K.L."/>
            <person name="Foster G.D."/>
            <person name="Pangilinan J."/>
            <person name="Papanicolaou A."/>
            <person name="Barry K."/>
            <person name="LaButti K."/>
            <person name="Viragh M."/>
            <person name="Koriabine M."/>
            <person name="Yan M."/>
            <person name="Riley R."/>
            <person name="Champramary S."/>
            <person name="Plett K.L."/>
            <person name="Tsai I.J."/>
            <person name="Slot J."/>
            <person name="Sipos G."/>
            <person name="Plett J."/>
            <person name="Nagy L.G."/>
            <person name="Grigoriev I.V."/>
        </authorList>
    </citation>
    <scope>NUCLEOTIDE SEQUENCE</scope>
    <source>
        <strain evidence="2">ICMP 16352</strain>
    </source>
</reference>
<accession>A0AA39P896</accession>
<evidence type="ECO:0000256" key="1">
    <source>
        <dbReference type="SAM" id="MobiDB-lite"/>
    </source>
</evidence>
<keyword evidence="3" id="KW-1185">Reference proteome</keyword>
<comment type="caution">
    <text evidence="2">The sequence shown here is derived from an EMBL/GenBank/DDBJ whole genome shotgun (WGS) entry which is preliminary data.</text>
</comment>
<organism evidence="2 3">
    <name type="scientific">Armillaria novae-zelandiae</name>
    <dbReference type="NCBI Taxonomy" id="153914"/>
    <lineage>
        <taxon>Eukaryota</taxon>
        <taxon>Fungi</taxon>
        <taxon>Dikarya</taxon>
        <taxon>Basidiomycota</taxon>
        <taxon>Agaricomycotina</taxon>
        <taxon>Agaricomycetes</taxon>
        <taxon>Agaricomycetidae</taxon>
        <taxon>Agaricales</taxon>
        <taxon>Marasmiineae</taxon>
        <taxon>Physalacriaceae</taxon>
        <taxon>Armillaria</taxon>
    </lineage>
</organism>
<feature type="compositionally biased region" description="Basic and acidic residues" evidence="1">
    <location>
        <begin position="1"/>
        <end position="19"/>
    </location>
</feature>
<dbReference type="Proteomes" id="UP001175227">
    <property type="component" value="Unassembled WGS sequence"/>
</dbReference>
<protein>
    <submittedName>
        <fullName evidence="2">Uncharacterized protein</fullName>
    </submittedName>
</protein>
<proteinExistence type="predicted"/>
<sequence>MSWKHGLGDSGKRIEESRPNTKVFSRIKKQDDVQGTRDDHKGTYLEILPPAIEMRQQCPASRSDLFRTKPHPAERAYYQWMNSFEMAFCNLQSQLKLESPRDGALTYMYLYRGIGEATGHPKSSYTFSVSWSSLKVVFPVPYCETSKSLPKRRQAIITDQAHAIPGTEEHTSTVEYSTPSLFIASVYDKREFVGNSASRMS</sequence>
<name>A0AA39P896_9AGAR</name>
<evidence type="ECO:0000313" key="2">
    <source>
        <dbReference type="EMBL" id="KAK0479150.1"/>
    </source>
</evidence>
<gene>
    <name evidence="2" type="ORF">IW261DRAFT_1419892</name>
</gene>
<dbReference type="EMBL" id="JAUEPR010000012">
    <property type="protein sequence ID" value="KAK0479150.1"/>
    <property type="molecule type" value="Genomic_DNA"/>
</dbReference>
<feature type="compositionally biased region" description="Basic and acidic residues" evidence="1">
    <location>
        <begin position="28"/>
        <end position="40"/>
    </location>
</feature>